<dbReference type="Pfam" id="PF00440">
    <property type="entry name" value="TetR_N"/>
    <property type="match status" value="1"/>
</dbReference>
<evidence type="ECO:0000259" key="3">
    <source>
        <dbReference type="PROSITE" id="PS50977"/>
    </source>
</evidence>
<dbReference type="SUPFAM" id="SSF46689">
    <property type="entry name" value="Homeodomain-like"/>
    <property type="match status" value="1"/>
</dbReference>
<dbReference type="PROSITE" id="PS50977">
    <property type="entry name" value="HTH_TETR_2"/>
    <property type="match status" value="1"/>
</dbReference>
<evidence type="ECO:0000256" key="2">
    <source>
        <dbReference type="PROSITE-ProRule" id="PRU00335"/>
    </source>
</evidence>
<dbReference type="GO" id="GO:0003677">
    <property type="term" value="F:DNA binding"/>
    <property type="evidence" value="ECO:0007669"/>
    <property type="project" value="UniProtKB-UniRule"/>
</dbReference>
<dbReference type="InterPro" id="IPR050624">
    <property type="entry name" value="HTH-type_Tx_Regulator"/>
</dbReference>
<feature type="DNA-binding region" description="H-T-H motif" evidence="2">
    <location>
        <begin position="40"/>
        <end position="59"/>
    </location>
</feature>
<dbReference type="PATRIC" id="fig|1217629.3.peg.1478"/>
<dbReference type="Proteomes" id="UP000013021">
    <property type="component" value="Unassembled WGS sequence"/>
</dbReference>
<dbReference type="InterPro" id="IPR001647">
    <property type="entry name" value="HTH_TetR"/>
</dbReference>
<comment type="caution">
    <text evidence="4">The sequence shown here is derived from an EMBL/GenBank/DDBJ whole genome shotgun (WGS) entry which is preliminary data.</text>
</comment>
<dbReference type="PROSITE" id="PS01081">
    <property type="entry name" value="HTH_TETR_1"/>
    <property type="match status" value="1"/>
</dbReference>
<dbReference type="InterPro" id="IPR009057">
    <property type="entry name" value="Homeodomain-like_sf"/>
</dbReference>
<dbReference type="PRINTS" id="PR00455">
    <property type="entry name" value="HTHTETR"/>
</dbReference>
<dbReference type="SUPFAM" id="SSF48498">
    <property type="entry name" value="Tetracyclin repressor-like, C-terminal domain"/>
    <property type="match status" value="1"/>
</dbReference>
<dbReference type="AlphaFoldDB" id="N9L452"/>
<dbReference type="EMBL" id="APRE01000030">
    <property type="protein sequence ID" value="ENW72944.1"/>
    <property type="molecule type" value="Genomic_DNA"/>
</dbReference>
<protein>
    <recommendedName>
        <fullName evidence="3">HTH tetR-type domain-containing protein</fullName>
    </recommendedName>
</protein>
<accession>N9L452</accession>
<dbReference type="RefSeq" id="WP_005138264.1">
    <property type="nucleotide sequence ID" value="NZ_KB849947.1"/>
</dbReference>
<evidence type="ECO:0000256" key="1">
    <source>
        <dbReference type="ARBA" id="ARBA00023125"/>
    </source>
</evidence>
<dbReference type="InterPro" id="IPR023772">
    <property type="entry name" value="DNA-bd_HTH_TetR-type_CS"/>
</dbReference>
<dbReference type="PANTHER" id="PTHR43479:SF11">
    <property type="entry name" value="ACREF_ENVCD OPERON REPRESSOR-RELATED"/>
    <property type="match status" value="1"/>
</dbReference>
<sequence>MASAQNLLERLYSGRRAALKRQILLDALDCFLEQGIETTSIEMIRAKSESSVGAIYHHFKNKEGIVAALFFSALDDQTALRDEYLKQSKTLKDVVEALIYSYVDWVSEQPEFAKFLITARFNIIEGEEQQQLAQKNKSRNQKIFSLISNFEEFKAFSLIPHELLLSLVIGSTESYCRAWLSQRVKADPKDYREILAKAAWNSLQDSVLRSCLINCPTLWGQIKECGF</sequence>
<dbReference type="Gene3D" id="1.10.357.10">
    <property type="entry name" value="Tetracycline Repressor, domain 2"/>
    <property type="match status" value="1"/>
</dbReference>
<dbReference type="PANTHER" id="PTHR43479">
    <property type="entry name" value="ACREF/ENVCD OPERON REPRESSOR-RELATED"/>
    <property type="match status" value="1"/>
</dbReference>
<evidence type="ECO:0000313" key="5">
    <source>
        <dbReference type="Proteomes" id="UP000013021"/>
    </source>
</evidence>
<name>N9L452_ACIBA</name>
<keyword evidence="1 2" id="KW-0238">DNA-binding</keyword>
<evidence type="ECO:0000313" key="4">
    <source>
        <dbReference type="EMBL" id="ENW72944.1"/>
    </source>
</evidence>
<dbReference type="HOGENOM" id="CLU_069356_12_9_6"/>
<dbReference type="InterPro" id="IPR036271">
    <property type="entry name" value="Tet_transcr_reg_TetR-rel_C_sf"/>
</dbReference>
<proteinExistence type="predicted"/>
<reference evidence="4 5" key="1">
    <citation type="submission" date="2013-02" db="EMBL/GenBank/DDBJ databases">
        <title>The Genome Sequence of Acinetobacter baumannii NIPH 80.</title>
        <authorList>
            <consortium name="The Broad Institute Genome Sequencing Platform"/>
            <consortium name="The Broad Institute Genome Sequencing Center for Infectious Disease"/>
            <person name="Cerqueira G."/>
            <person name="Feldgarden M."/>
            <person name="Courvalin P."/>
            <person name="Perichon B."/>
            <person name="Grillot-Courvalin C."/>
            <person name="Clermont D."/>
            <person name="Rocha E."/>
            <person name="Yoon E.-J."/>
            <person name="Nemec A."/>
            <person name="Walker B."/>
            <person name="Young S.K."/>
            <person name="Zeng Q."/>
            <person name="Gargeya S."/>
            <person name="Fitzgerald M."/>
            <person name="Haas B."/>
            <person name="Abouelleil A."/>
            <person name="Alvarado L."/>
            <person name="Arachchi H.M."/>
            <person name="Berlin A.M."/>
            <person name="Chapman S.B."/>
            <person name="Dewar J."/>
            <person name="Goldberg J."/>
            <person name="Griggs A."/>
            <person name="Gujja S."/>
            <person name="Hansen M."/>
            <person name="Howarth C."/>
            <person name="Imamovic A."/>
            <person name="Larimer J."/>
            <person name="McCowan C."/>
            <person name="Murphy C."/>
            <person name="Neiman D."/>
            <person name="Pearson M."/>
            <person name="Priest M."/>
            <person name="Roberts A."/>
            <person name="Saif S."/>
            <person name="Shea T."/>
            <person name="Sisk P."/>
            <person name="Sykes S."/>
            <person name="Wortman J."/>
            <person name="Nusbaum C."/>
            <person name="Birren B."/>
        </authorList>
    </citation>
    <scope>NUCLEOTIDE SEQUENCE [LARGE SCALE GENOMIC DNA]</scope>
    <source>
        <strain evidence="4 5">NIPH 80</strain>
    </source>
</reference>
<feature type="domain" description="HTH tetR-type" evidence="3">
    <location>
        <begin position="17"/>
        <end position="77"/>
    </location>
</feature>
<gene>
    <name evidence="4" type="ORF">F913_01528</name>
</gene>
<organism evidence="4 5">
    <name type="scientific">Acinetobacter baumannii NIPH 80</name>
    <dbReference type="NCBI Taxonomy" id="1217629"/>
    <lineage>
        <taxon>Bacteria</taxon>
        <taxon>Pseudomonadati</taxon>
        <taxon>Pseudomonadota</taxon>
        <taxon>Gammaproteobacteria</taxon>
        <taxon>Moraxellales</taxon>
        <taxon>Moraxellaceae</taxon>
        <taxon>Acinetobacter</taxon>
        <taxon>Acinetobacter calcoaceticus/baumannii complex</taxon>
    </lineage>
</organism>